<dbReference type="AlphaFoldDB" id="A0A6J4MHH3"/>
<gene>
    <name evidence="3" type="ORF">AVDCRST_MAG16-2906</name>
</gene>
<dbReference type="PROSITE" id="PS51257">
    <property type="entry name" value="PROKAR_LIPOPROTEIN"/>
    <property type="match status" value="1"/>
</dbReference>
<proteinExistence type="predicted"/>
<organism evidence="3">
    <name type="scientific">uncultured Frankineae bacterium</name>
    <dbReference type="NCBI Taxonomy" id="437475"/>
    <lineage>
        <taxon>Bacteria</taxon>
        <taxon>Bacillati</taxon>
        <taxon>Actinomycetota</taxon>
        <taxon>Actinomycetes</taxon>
        <taxon>Frankiales</taxon>
        <taxon>environmental samples</taxon>
    </lineage>
</organism>
<name>A0A6J4MHH3_9ACTN</name>
<reference evidence="3" key="1">
    <citation type="submission" date="2020-02" db="EMBL/GenBank/DDBJ databases">
        <authorList>
            <person name="Meier V. D."/>
        </authorList>
    </citation>
    <scope>NUCLEOTIDE SEQUENCE</scope>
    <source>
        <strain evidence="3">AVDCRST_MAG16</strain>
    </source>
</reference>
<protein>
    <recommendedName>
        <fullName evidence="4">DUF4352 domain-containing protein</fullName>
    </recommendedName>
</protein>
<evidence type="ECO:0000256" key="2">
    <source>
        <dbReference type="SAM" id="SignalP"/>
    </source>
</evidence>
<sequence length="227" mass="22257">MAVSGRQARSDAALAVLACAVVGLVTACSGSSSASSSLAAGATGSPSSRPAAGSPSPSPAPAATSAGQPTTAAPRADEVPVLAVRPGAAPPSERLAAPTVPFDAPAAFPDGVTVRVRDVAHAVTSDTGAGARPGQDVTTLAVELVNGSPRPVDLSGVVVAVTHGPDRVRADPVYGGGQEDFSGAVPRGGRAAAVYAFALPRKARGDVTLTVDFDGRHAPAVWRGAVD</sequence>
<feature type="chain" id="PRO_5026652348" description="DUF4352 domain-containing protein" evidence="2">
    <location>
        <begin position="35"/>
        <end position="227"/>
    </location>
</feature>
<evidence type="ECO:0000313" key="3">
    <source>
        <dbReference type="EMBL" id="CAA9359492.1"/>
    </source>
</evidence>
<evidence type="ECO:0000256" key="1">
    <source>
        <dbReference type="SAM" id="MobiDB-lite"/>
    </source>
</evidence>
<feature type="region of interest" description="Disordered" evidence="1">
    <location>
        <begin position="30"/>
        <end position="75"/>
    </location>
</feature>
<feature type="signal peptide" evidence="2">
    <location>
        <begin position="1"/>
        <end position="34"/>
    </location>
</feature>
<accession>A0A6J4MHH3</accession>
<keyword evidence="2" id="KW-0732">Signal</keyword>
<evidence type="ECO:0008006" key="4">
    <source>
        <dbReference type="Google" id="ProtNLM"/>
    </source>
</evidence>
<dbReference type="EMBL" id="CADCUE010000277">
    <property type="protein sequence ID" value="CAA9359492.1"/>
    <property type="molecule type" value="Genomic_DNA"/>
</dbReference>
<feature type="compositionally biased region" description="Low complexity" evidence="1">
    <location>
        <begin position="30"/>
        <end position="74"/>
    </location>
</feature>